<dbReference type="InterPro" id="IPR010985">
    <property type="entry name" value="Ribbon_hlx_hlx"/>
</dbReference>
<dbReference type="OrthoDB" id="517471at2"/>
<evidence type="ECO:0000313" key="1">
    <source>
        <dbReference type="EMBL" id="QDZ38823.1"/>
    </source>
</evidence>
<gene>
    <name evidence="1" type="ORF">FRE64_02050</name>
</gene>
<reference evidence="1" key="1">
    <citation type="submission" date="2019-08" db="EMBL/GenBank/DDBJ databases">
        <title>Carotenoids and Carotenoid Binding Proteins in the Halophilic Cyanobacterium Euhalothece sp. ZM00.</title>
        <authorList>
            <person name="Cho S.M."/>
            <person name="Song J.Y."/>
            <person name="Park Y.-I."/>
        </authorList>
    </citation>
    <scope>NUCLEOTIDE SEQUENCE [LARGE SCALE GENOMIC DNA]</scope>
    <source>
        <strain evidence="1">Z-M001</strain>
    </source>
</reference>
<organism evidence="1 2">
    <name type="scientific">Euhalothece natronophila Z-M001</name>
    <dbReference type="NCBI Taxonomy" id="522448"/>
    <lineage>
        <taxon>Bacteria</taxon>
        <taxon>Bacillati</taxon>
        <taxon>Cyanobacteriota</taxon>
        <taxon>Cyanophyceae</taxon>
        <taxon>Oscillatoriophycideae</taxon>
        <taxon>Chroococcales</taxon>
        <taxon>Halothecacae</taxon>
        <taxon>Halothece cluster</taxon>
        <taxon>Euhalothece</taxon>
    </lineage>
</organism>
<dbReference type="RefSeq" id="WP_146294434.1">
    <property type="nucleotide sequence ID" value="NZ_CP042326.1"/>
</dbReference>
<evidence type="ECO:0000313" key="2">
    <source>
        <dbReference type="Proteomes" id="UP000318453"/>
    </source>
</evidence>
<name>A0A5B8NI04_9CHRO</name>
<proteinExistence type="predicted"/>
<sequence>MKRFTLRLSEAEYLKLKNYCDELHISMNDVVRQLIREWQPKPEISLQVRNQGNQ</sequence>
<dbReference type="SUPFAM" id="SSF47598">
    <property type="entry name" value="Ribbon-helix-helix"/>
    <property type="match status" value="1"/>
</dbReference>
<dbReference type="AlphaFoldDB" id="A0A5B8NI04"/>
<dbReference type="KEGG" id="enn:FRE64_02050"/>
<dbReference type="EMBL" id="CP042326">
    <property type="protein sequence ID" value="QDZ38823.1"/>
    <property type="molecule type" value="Genomic_DNA"/>
</dbReference>
<dbReference type="Gene3D" id="1.10.1220.10">
    <property type="entry name" value="Met repressor-like"/>
    <property type="match status" value="1"/>
</dbReference>
<accession>A0A5B8NI04</accession>
<protein>
    <submittedName>
        <fullName evidence="1">CopG family transcriptional regulator</fullName>
    </submittedName>
</protein>
<dbReference type="GO" id="GO:0006355">
    <property type="term" value="P:regulation of DNA-templated transcription"/>
    <property type="evidence" value="ECO:0007669"/>
    <property type="project" value="InterPro"/>
</dbReference>
<keyword evidence="2" id="KW-1185">Reference proteome</keyword>
<dbReference type="Proteomes" id="UP000318453">
    <property type="component" value="Chromosome"/>
</dbReference>
<dbReference type="InterPro" id="IPR013321">
    <property type="entry name" value="Arc_rbn_hlx_hlx"/>
</dbReference>